<dbReference type="WBParaSite" id="GPUH_0000556001-mRNA-1">
    <property type="protein sequence ID" value="GPUH_0000556001-mRNA-1"/>
    <property type="gene ID" value="GPUH_0000556001"/>
</dbReference>
<organism evidence="4">
    <name type="scientific">Gongylonema pulchrum</name>
    <dbReference type="NCBI Taxonomy" id="637853"/>
    <lineage>
        <taxon>Eukaryota</taxon>
        <taxon>Metazoa</taxon>
        <taxon>Ecdysozoa</taxon>
        <taxon>Nematoda</taxon>
        <taxon>Chromadorea</taxon>
        <taxon>Rhabditida</taxon>
        <taxon>Spirurina</taxon>
        <taxon>Spiruromorpha</taxon>
        <taxon>Spiruroidea</taxon>
        <taxon>Gongylonematidae</taxon>
        <taxon>Gongylonema</taxon>
    </lineage>
</organism>
<proteinExistence type="predicted"/>
<keyword evidence="3" id="KW-1185">Reference proteome</keyword>
<keyword evidence="1" id="KW-0175">Coiled coil</keyword>
<feature type="coiled-coil region" evidence="1">
    <location>
        <begin position="5"/>
        <end position="144"/>
    </location>
</feature>
<gene>
    <name evidence="2" type="ORF">GPUH_LOCUS5549</name>
</gene>
<evidence type="ECO:0000256" key="1">
    <source>
        <dbReference type="SAM" id="Coils"/>
    </source>
</evidence>
<evidence type="ECO:0000313" key="3">
    <source>
        <dbReference type="Proteomes" id="UP000271098"/>
    </source>
</evidence>
<evidence type="ECO:0000313" key="2">
    <source>
        <dbReference type="EMBL" id="VDK51253.1"/>
    </source>
</evidence>
<sequence length="152" mass="18379">MEQRIDLLERNEKRLREEFQTHLEERLEEETLKVSAAYELKIEQESKKSKKLEEDIKTLKNECDQKAQQISDLNGKNKKLMDELNAVKSELERKNLEIKNFSKKTDEYLRKRENQQAMALEKKIMNLNKEHEKKIDLLKRHEMEKAAKYQNF</sequence>
<dbReference type="Proteomes" id="UP000271098">
    <property type="component" value="Unassembled WGS sequence"/>
</dbReference>
<reference evidence="2 3" key="2">
    <citation type="submission" date="2018-11" db="EMBL/GenBank/DDBJ databases">
        <authorList>
            <consortium name="Pathogen Informatics"/>
        </authorList>
    </citation>
    <scope>NUCLEOTIDE SEQUENCE [LARGE SCALE GENOMIC DNA]</scope>
</reference>
<name>A0A183DA11_9BILA</name>
<dbReference type="AlphaFoldDB" id="A0A183DA11"/>
<dbReference type="EMBL" id="UYRT01011943">
    <property type="protein sequence ID" value="VDK51253.1"/>
    <property type="molecule type" value="Genomic_DNA"/>
</dbReference>
<protein>
    <submittedName>
        <fullName evidence="2 4">Uncharacterized protein</fullName>
    </submittedName>
</protein>
<evidence type="ECO:0000313" key="4">
    <source>
        <dbReference type="WBParaSite" id="GPUH_0000556001-mRNA-1"/>
    </source>
</evidence>
<accession>A0A183DA11</accession>
<reference evidence="4" key="1">
    <citation type="submission" date="2016-06" db="UniProtKB">
        <authorList>
            <consortium name="WormBaseParasite"/>
        </authorList>
    </citation>
    <scope>IDENTIFICATION</scope>
</reference>